<name>A0AC61D9Q6_9FIRM</name>
<sequence length="125" mass="13828">MIIGIGTDIIEIARIQKVAQGTTSFLNKAFTEKEQAYFFKKQYKAETIAGIFAAKEAISKAFGTGFRTFSLIDIEILPNTLGKPTATVYNNAKELLQELGAKEIQVSISHCKEYAVAYALIERSE</sequence>
<comment type="caution">
    <text evidence="1">The sequence shown here is derived from an EMBL/GenBank/DDBJ whole genome shotgun (WGS) entry which is preliminary data.</text>
</comment>
<dbReference type="EMBL" id="PEDL01000018">
    <property type="protein sequence ID" value="PHV69813.1"/>
    <property type="molecule type" value="Genomic_DNA"/>
</dbReference>
<keyword evidence="2" id="KW-1185">Reference proteome</keyword>
<gene>
    <name evidence="1" type="ORF">CS063_13945</name>
</gene>
<accession>A0AC61D9Q6</accession>
<organism evidence="1 2">
    <name type="scientific">Sporanaerobium hydrogeniformans</name>
    <dbReference type="NCBI Taxonomy" id="3072179"/>
    <lineage>
        <taxon>Bacteria</taxon>
        <taxon>Bacillati</taxon>
        <taxon>Bacillota</taxon>
        <taxon>Clostridia</taxon>
        <taxon>Lachnospirales</taxon>
        <taxon>Lachnospiraceae</taxon>
        <taxon>Sporanaerobium</taxon>
    </lineage>
</organism>
<proteinExistence type="predicted"/>
<evidence type="ECO:0000313" key="2">
    <source>
        <dbReference type="Proteomes" id="UP000224460"/>
    </source>
</evidence>
<protein>
    <submittedName>
        <fullName evidence="1">Holo-ACP synthase</fullName>
    </submittedName>
</protein>
<reference evidence="1" key="1">
    <citation type="submission" date="2017-10" db="EMBL/GenBank/DDBJ databases">
        <title>Genome sequence of cellulolytic Lachnospiraceae bacterium XHS1971 isolated from hotspring sediment.</title>
        <authorList>
            <person name="Vasudevan G."/>
            <person name="Joshi A.J."/>
            <person name="Hivarkar S."/>
            <person name="Lanjekar V.B."/>
            <person name="Dhakephalkar P.K."/>
            <person name="Dagar S."/>
        </authorList>
    </citation>
    <scope>NUCLEOTIDE SEQUENCE</scope>
    <source>
        <strain evidence="1">XHS1971</strain>
    </source>
</reference>
<evidence type="ECO:0000313" key="1">
    <source>
        <dbReference type="EMBL" id="PHV69813.1"/>
    </source>
</evidence>
<dbReference type="Proteomes" id="UP000224460">
    <property type="component" value="Unassembled WGS sequence"/>
</dbReference>